<feature type="region of interest" description="Disordered" evidence="6">
    <location>
        <begin position="467"/>
        <end position="656"/>
    </location>
</feature>
<evidence type="ECO:0000256" key="2">
    <source>
        <dbReference type="ARBA" id="ARBA00022475"/>
    </source>
</evidence>
<reference evidence="9" key="1">
    <citation type="submission" date="2016-11" db="UniProtKB">
        <authorList>
            <consortium name="WormBaseParasite"/>
        </authorList>
    </citation>
    <scope>IDENTIFICATION</scope>
</reference>
<dbReference type="PANTHER" id="PTHR24230">
    <property type="entry name" value="G-PROTEIN COUPLED RECEPTOR"/>
    <property type="match status" value="1"/>
</dbReference>
<feature type="compositionally biased region" description="Acidic residues" evidence="6">
    <location>
        <begin position="818"/>
        <end position="827"/>
    </location>
</feature>
<keyword evidence="3" id="KW-0297">G-protein coupled receptor</keyword>
<dbReference type="GO" id="GO:0007218">
    <property type="term" value="P:neuropeptide signaling pathway"/>
    <property type="evidence" value="ECO:0007669"/>
    <property type="project" value="TreeGrafter"/>
</dbReference>
<proteinExistence type="predicted"/>
<feature type="region of interest" description="Disordered" evidence="6">
    <location>
        <begin position="419"/>
        <end position="439"/>
    </location>
</feature>
<evidence type="ECO:0000256" key="1">
    <source>
        <dbReference type="ARBA" id="ARBA00004651"/>
    </source>
</evidence>
<feature type="compositionally biased region" description="Basic and acidic residues" evidence="6">
    <location>
        <begin position="485"/>
        <end position="496"/>
    </location>
</feature>
<feature type="compositionally biased region" description="Low complexity" evidence="6">
    <location>
        <begin position="575"/>
        <end position="584"/>
    </location>
</feature>
<keyword evidence="8" id="KW-1185">Reference proteome</keyword>
<evidence type="ECO:0000256" key="3">
    <source>
        <dbReference type="ARBA" id="ARBA00023040"/>
    </source>
</evidence>
<evidence type="ECO:0000256" key="6">
    <source>
        <dbReference type="SAM" id="MobiDB-lite"/>
    </source>
</evidence>
<comment type="subcellular location">
    <subcellularLocation>
        <location evidence="1">Cell membrane</location>
        <topology evidence="1">Multi-pass membrane protein</topology>
    </subcellularLocation>
</comment>
<feature type="compositionally biased region" description="Basic and acidic residues" evidence="6">
    <location>
        <begin position="616"/>
        <end position="628"/>
    </location>
</feature>
<feature type="compositionally biased region" description="Basic and acidic residues" evidence="6">
    <location>
        <begin position="514"/>
        <end position="524"/>
    </location>
</feature>
<name>A0A1I8FNB8_9PLAT</name>
<accession>A0A1I8FNB8</accession>
<feature type="compositionally biased region" description="Basic residues" evidence="6">
    <location>
        <begin position="595"/>
        <end position="611"/>
    </location>
</feature>
<evidence type="ECO:0000256" key="4">
    <source>
        <dbReference type="ARBA" id="ARBA00023170"/>
    </source>
</evidence>
<dbReference type="Gene3D" id="1.20.1070.10">
    <property type="entry name" value="Rhodopsin 7-helix transmembrane proteins"/>
    <property type="match status" value="1"/>
</dbReference>
<dbReference type="GO" id="GO:0008528">
    <property type="term" value="F:G protein-coupled peptide receptor activity"/>
    <property type="evidence" value="ECO:0007669"/>
    <property type="project" value="TreeGrafter"/>
</dbReference>
<keyword evidence="4" id="KW-0675">Receptor</keyword>
<dbReference type="Proteomes" id="UP000095280">
    <property type="component" value="Unplaced"/>
</dbReference>
<evidence type="ECO:0000313" key="9">
    <source>
        <dbReference type="WBParaSite" id="maker-unitig_39951-snap-gene-0.2-mRNA-1"/>
    </source>
</evidence>
<keyword evidence="7" id="KW-0812">Transmembrane</keyword>
<feature type="transmembrane region" description="Helical" evidence="7">
    <location>
        <begin position="207"/>
        <end position="234"/>
    </location>
</feature>
<evidence type="ECO:0000256" key="5">
    <source>
        <dbReference type="ARBA" id="ARBA00023224"/>
    </source>
</evidence>
<dbReference type="PANTHER" id="PTHR24230:SF75">
    <property type="entry name" value="RELAXIN FAMILY PEPTIDE RECEPTOR 3"/>
    <property type="match status" value="1"/>
</dbReference>
<keyword evidence="5" id="KW-0807">Transducer</keyword>
<dbReference type="SUPFAM" id="SSF81321">
    <property type="entry name" value="Family A G protein-coupled receptor-like"/>
    <property type="match status" value="1"/>
</dbReference>
<keyword evidence="7" id="KW-1133">Transmembrane helix</keyword>
<sequence length="1273" mass="136472">MSFSLACGQCHRGSQRRRRQLLNSSSSSSRNYCGLNWRRGKPRSLVLALLMAASCCNQCAAHNCAAVQPAPFAGAPCTAVLCSVCVVNGLDTLLAELPPWPWVASITNGWPHPDWACRYERLRRVHGGITCGYSACCCSPPTGCGPCGDLDSYRRRFRVAPPWRRLLHLGRCHGAGPAASAAAPLAVPSSYGPARFVCGSAAAAPPAYVLACLCLGFLLPFATLCLLYVAIVAIGPRRAKRRVGHADLHWLHARRGCPRLRPGRTLNLAKMTGALLAAWILLAGPSTPWPFSIDRSRTPLELRDSLNRLRESADRGGRDRPVLAAGGLRPACPCLVLAVRPTCAAEAQPAGQLQDAKVQQSRDGRNPGCCMVTRSCRLERRSDAASATLPDAGGAEADLQITDAGSEWEPAAETALAEPGEPLASPTPHSSDQPFACDVRGRSRPAFASAASAPSLAGAALGDISGDEEAKEAASSAAAVRHRHQTDPELATKDAEPQQGAGGAAEAKAKKKQQRQERGCGGREQKKKKKKKAAAAPVEPTAPGSGLQLQQPDASASAKRRPRRVRQNSVEAGRPWPQAQQQSQPLPPCITKSPVRPKRRPRPAARSRRRPLSATPREEATELAEIRARQRRPAAAGVDRCAEEEEAEATASRTLRANAAASANTGAFVSRGTHDQGRCFPLGVIARRFKRERVAKEKKIERKSRRLRQKKAERKKQKTEAEEKLDDDDSESDEDKEADAEEEDEDSSGGDDDDEAEDTGPEELEWFSLEGCDPEPSDAAAVARLIRRCQLPPWAPAGAAAALAERLTDTPEGPPEEKEADGEDAEDDGVLSLLVKARAEELPPELSLPQLEALQTELAQAKSAPSRLLLISPACVAGEAPGAEEAVFAEDDILQAAAGLGAWKPLRPPAGRGEADGQSWIYRVCLLDANRLSAAIDRLRQTPSQQFALVLQLPWDSAMCQDSSDLITNSSGAAADATGYRMEAANAALCVFNALANGLSMAVFLNRSFARSPACLLLTGLSLFETIFQLCQALYLAVGLSLVRSHLPLPGPGLPLLLAGLAAAARQLARNWTLAGLSFHRFEAVCRHGVGRKLLAKSRCIPALAVCGIACAAVALPRLFEMFSAEEGPGVGVPVAWLSTPLRPFRGPVPFGPVFHSRLYQLLYLSACLFLLQSGGPSLVVTVCSARVLRVLWERRRFRESRNLRRRPMPAFFSKLLFAFRALPAEAELLGGCCVVEGLQPRTGGEQPETAAGLFLENGTISKRVAVRTDTKV</sequence>
<feature type="transmembrane region" description="Helical" evidence="7">
    <location>
        <begin position="268"/>
        <end position="291"/>
    </location>
</feature>
<evidence type="ECO:0000256" key="7">
    <source>
        <dbReference type="SAM" id="Phobius"/>
    </source>
</evidence>
<protein>
    <submittedName>
        <fullName evidence="9">G_PROTEIN_RECEP_F1_2 domain-containing protein</fullName>
    </submittedName>
</protein>
<evidence type="ECO:0000313" key="8">
    <source>
        <dbReference type="Proteomes" id="UP000095280"/>
    </source>
</evidence>
<feature type="region of interest" description="Disordered" evidence="6">
    <location>
        <begin position="808"/>
        <end position="827"/>
    </location>
</feature>
<dbReference type="GO" id="GO:0005886">
    <property type="term" value="C:plasma membrane"/>
    <property type="evidence" value="ECO:0007669"/>
    <property type="project" value="UniProtKB-SubCell"/>
</dbReference>
<keyword evidence="2" id="KW-1003">Cell membrane</keyword>
<dbReference type="AlphaFoldDB" id="A0A1I8FNB8"/>
<feature type="compositionally biased region" description="Basic residues" evidence="6">
    <location>
        <begin position="701"/>
        <end position="717"/>
    </location>
</feature>
<feature type="compositionally biased region" description="Acidic residues" evidence="6">
    <location>
        <begin position="723"/>
        <end position="765"/>
    </location>
</feature>
<keyword evidence="7" id="KW-0472">Membrane</keyword>
<organism evidence="8 9">
    <name type="scientific">Macrostomum lignano</name>
    <dbReference type="NCBI Taxonomy" id="282301"/>
    <lineage>
        <taxon>Eukaryota</taxon>
        <taxon>Metazoa</taxon>
        <taxon>Spiralia</taxon>
        <taxon>Lophotrochozoa</taxon>
        <taxon>Platyhelminthes</taxon>
        <taxon>Rhabditophora</taxon>
        <taxon>Macrostomorpha</taxon>
        <taxon>Macrostomida</taxon>
        <taxon>Macrostomidae</taxon>
        <taxon>Macrostomum</taxon>
    </lineage>
</organism>
<feature type="region of interest" description="Disordered" evidence="6">
    <location>
        <begin position="696"/>
        <end position="775"/>
    </location>
</feature>
<dbReference type="WBParaSite" id="maker-unitig_39951-snap-gene-0.2-mRNA-1">
    <property type="protein sequence ID" value="maker-unitig_39951-snap-gene-0.2-mRNA-1"/>
    <property type="gene ID" value="maker-unitig_39951-snap-gene-0.2"/>
</dbReference>